<keyword evidence="3" id="KW-1185">Reference proteome</keyword>
<dbReference type="Proteomes" id="UP000030689">
    <property type="component" value="Unassembled WGS sequence"/>
</dbReference>
<gene>
    <name evidence="2" type="ORF">EUTSA_v10026552mg</name>
</gene>
<evidence type="ECO:0000313" key="2">
    <source>
        <dbReference type="EMBL" id="ESQ55374.1"/>
    </source>
</evidence>
<dbReference type="KEGG" id="eus:EUTSA_v10026552mg"/>
<feature type="compositionally biased region" description="Basic and acidic residues" evidence="1">
    <location>
        <begin position="116"/>
        <end position="132"/>
    </location>
</feature>
<dbReference type="Gramene" id="ESQ55374">
    <property type="protein sequence ID" value="ESQ55374"/>
    <property type="gene ID" value="EUTSA_v10026552mg"/>
</dbReference>
<dbReference type="AlphaFoldDB" id="V4MFU5"/>
<feature type="compositionally biased region" description="Basic residues" evidence="1">
    <location>
        <begin position="21"/>
        <end position="37"/>
    </location>
</feature>
<protein>
    <submittedName>
        <fullName evidence="2">Uncharacterized protein</fullName>
    </submittedName>
</protein>
<reference evidence="2 3" key="1">
    <citation type="journal article" date="2013" name="Front. Plant Sci.">
        <title>The Reference Genome of the Halophytic Plant Eutrema salsugineum.</title>
        <authorList>
            <person name="Yang R."/>
            <person name="Jarvis D.E."/>
            <person name="Chen H."/>
            <person name="Beilstein M.A."/>
            <person name="Grimwood J."/>
            <person name="Jenkins J."/>
            <person name="Shu S."/>
            <person name="Prochnik S."/>
            <person name="Xin M."/>
            <person name="Ma C."/>
            <person name="Schmutz J."/>
            <person name="Wing R.A."/>
            <person name="Mitchell-Olds T."/>
            <person name="Schumaker K.S."/>
            <person name="Wang X."/>
        </authorList>
    </citation>
    <scope>NUCLEOTIDE SEQUENCE [LARGE SCALE GENOMIC DNA]</scope>
</reference>
<accession>V4MFU5</accession>
<proteinExistence type="predicted"/>
<evidence type="ECO:0000256" key="1">
    <source>
        <dbReference type="SAM" id="MobiDB-lite"/>
    </source>
</evidence>
<name>V4MFU5_EUTSA</name>
<feature type="compositionally biased region" description="Low complexity" evidence="1">
    <location>
        <begin position="38"/>
        <end position="53"/>
    </location>
</feature>
<feature type="region of interest" description="Disordered" evidence="1">
    <location>
        <begin position="108"/>
        <end position="132"/>
    </location>
</feature>
<dbReference type="EMBL" id="KI517384">
    <property type="protein sequence ID" value="ESQ55374.1"/>
    <property type="molecule type" value="Genomic_DNA"/>
</dbReference>
<sequence>MKSANAPGKGKGKVSGGGNGKKSRGKKKASRGKKKKIQSSSSSSSSGGSSIGSDTTYFLDPAATSAPPNPFECPPQDSETWSRKQWNQYTAWMQFERTYRTMTKEENYYLDSLKSNPDKEKKPEKEKKPSQK</sequence>
<evidence type="ECO:0000313" key="3">
    <source>
        <dbReference type="Proteomes" id="UP000030689"/>
    </source>
</evidence>
<organism evidence="2 3">
    <name type="scientific">Eutrema salsugineum</name>
    <name type="common">Saltwater cress</name>
    <name type="synonym">Sisymbrium salsugineum</name>
    <dbReference type="NCBI Taxonomy" id="72664"/>
    <lineage>
        <taxon>Eukaryota</taxon>
        <taxon>Viridiplantae</taxon>
        <taxon>Streptophyta</taxon>
        <taxon>Embryophyta</taxon>
        <taxon>Tracheophyta</taxon>
        <taxon>Spermatophyta</taxon>
        <taxon>Magnoliopsida</taxon>
        <taxon>eudicotyledons</taxon>
        <taxon>Gunneridae</taxon>
        <taxon>Pentapetalae</taxon>
        <taxon>rosids</taxon>
        <taxon>malvids</taxon>
        <taxon>Brassicales</taxon>
        <taxon>Brassicaceae</taxon>
        <taxon>Eutremeae</taxon>
        <taxon>Eutrema</taxon>
    </lineage>
</organism>
<feature type="region of interest" description="Disordered" evidence="1">
    <location>
        <begin position="1"/>
        <end position="82"/>
    </location>
</feature>